<accession>A0A9N7RH65</accession>
<dbReference type="Pfam" id="PF14372">
    <property type="entry name" value="hAT-like_RNase-H"/>
    <property type="match status" value="1"/>
</dbReference>
<keyword evidence="4" id="KW-1185">Reference proteome</keyword>
<dbReference type="InterPro" id="IPR025525">
    <property type="entry name" value="hAT-like_transposase_RNase-H"/>
</dbReference>
<organism evidence="3 4">
    <name type="scientific">Striga hermonthica</name>
    <name type="common">Purple witchweed</name>
    <name type="synonym">Buchnera hermonthica</name>
    <dbReference type="NCBI Taxonomy" id="68872"/>
    <lineage>
        <taxon>Eukaryota</taxon>
        <taxon>Viridiplantae</taxon>
        <taxon>Streptophyta</taxon>
        <taxon>Embryophyta</taxon>
        <taxon>Tracheophyta</taxon>
        <taxon>Spermatophyta</taxon>
        <taxon>Magnoliopsida</taxon>
        <taxon>eudicotyledons</taxon>
        <taxon>Gunneridae</taxon>
        <taxon>Pentapetalae</taxon>
        <taxon>asterids</taxon>
        <taxon>lamiids</taxon>
        <taxon>Lamiales</taxon>
        <taxon>Orobanchaceae</taxon>
        <taxon>Buchnereae</taxon>
        <taxon>Striga</taxon>
    </lineage>
</organism>
<feature type="domain" description="hAT-like transposase RNase-H fold" evidence="2">
    <location>
        <begin position="255"/>
        <end position="354"/>
    </location>
</feature>
<protein>
    <recommendedName>
        <fullName evidence="2">hAT-like transposase RNase-H fold domain-containing protein</fullName>
    </recommendedName>
</protein>
<dbReference type="OrthoDB" id="2610923at2759"/>
<name>A0A9N7RH65_STRHE</name>
<dbReference type="Proteomes" id="UP001153555">
    <property type="component" value="Unassembled WGS sequence"/>
</dbReference>
<sequence length="410" mass="46847">SGSRREASQSVASSGTCESPATVASVLGSVAASVQSDATEQVQVPINVDNDEQEDDEQACLSGKRFKKLTSWVWSYFTKKKEYVEVKGKLVEELWGHCNFSRHIGAKLSEIFTEVMVKWYIENRLFALTLDNASSNEVVVNDIISDLKDNGTLSKIKSLVLAMKGSPLQWEELMKCATEAGLDTKRGIQIDVSTRWNSTYLMLRDALYYKDAFIRLKSSDRRKYAKISPSSAEWDNALTIYGCLNKFYDLTEILSGTSYLTANLFYRGFCDIKVLLDEWRYDENFTIREMTISMKSKFDKYWDQSNIALAVACFLDPTYKKRLIEYYMKKFYGGYYQAELDEFVGEVKKLYNFYVNIVASSKKTREGAAPRPSNTTDMLMENIDHDLEEFLYEASEPGMVESNELDVYIG</sequence>
<dbReference type="AlphaFoldDB" id="A0A9N7RH65"/>
<feature type="compositionally biased region" description="Polar residues" evidence="1">
    <location>
        <begin position="8"/>
        <end position="19"/>
    </location>
</feature>
<dbReference type="PANTHER" id="PTHR23272:SF187">
    <property type="entry name" value="AC9 TRANSPOSASE-RELATED"/>
    <property type="match status" value="1"/>
</dbReference>
<dbReference type="PANTHER" id="PTHR23272">
    <property type="entry name" value="BED FINGER-RELATED"/>
    <property type="match status" value="1"/>
</dbReference>
<dbReference type="InterPro" id="IPR012337">
    <property type="entry name" value="RNaseH-like_sf"/>
</dbReference>
<evidence type="ECO:0000313" key="4">
    <source>
        <dbReference type="Proteomes" id="UP001153555"/>
    </source>
</evidence>
<dbReference type="GO" id="GO:0003677">
    <property type="term" value="F:DNA binding"/>
    <property type="evidence" value="ECO:0007669"/>
    <property type="project" value="InterPro"/>
</dbReference>
<reference evidence="3" key="1">
    <citation type="submission" date="2019-12" db="EMBL/GenBank/DDBJ databases">
        <authorList>
            <person name="Scholes J."/>
        </authorList>
    </citation>
    <scope>NUCLEOTIDE SEQUENCE</scope>
</reference>
<dbReference type="SUPFAM" id="SSF53098">
    <property type="entry name" value="Ribonuclease H-like"/>
    <property type="match status" value="1"/>
</dbReference>
<feature type="non-terminal residue" evidence="3">
    <location>
        <position position="410"/>
    </location>
</feature>
<evidence type="ECO:0000256" key="1">
    <source>
        <dbReference type="SAM" id="MobiDB-lite"/>
    </source>
</evidence>
<proteinExistence type="predicted"/>
<evidence type="ECO:0000259" key="2">
    <source>
        <dbReference type="Pfam" id="PF14372"/>
    </source>
</evidence>
<evidence type="ECO:0000313" key="3">
    <source>
        <dbReference type="EMBL" id="CAA0829325.1"/>
    </source>
</evidence>
<feature type="region of interest" description="Disordered" evidence="1">
    <location>
        <begin position="1"/>
        <end position="20"/>
    </location>
</feature>
<dbReference type="EMBL" id="CACSLK010027773">
    <property type="protein sequence ID" value="CAA0829325.1"/>
    <property type="molecule type" value="Genomic_DNA"/>
</dbReference>
<comment type="caution">
    <text evidence="3">The sequence shown here is derived from an EMBL/GenBank/DDBJ whole genome shotgun (WGS) entry which is preliminary data.</text>
</comment>
<gene>
    <name evidence="3" type="ORF">SHERM_24902</name>
</gene>